<accession>A0ABV8KWP3</accession>
<evidence type="ECO:0000313" key="3">
    <source>
        <dbReference type="EMBL" id="MFC4110544.1"/>
    </source>
</evidence>
<keyword evidence="2" id="KW-1133">Transmembrane helix</keyword>
<keyword evidence="2" id="KW-0812">Transmembrane</keyword>
<comment type="caution">
    <text evidence="3">The sequence shown here is derived from an EMBL/GenBank/DDBJ whole genome shotgun (WGS) entry which is preliminary data.</text>
</comment>
<feature type="transmembrane region" description="Helical" evidence="2">
    <location>
        <begin position="29"/>
        <end position="47"/>
    </location>
</feature>
<gene>
    <name evidence="3" type="ORF">ACFOX0_32075</name>
</gene>
<keyword evidence="4" id="KW-1185">Reference proteome</keyword>
<evidence type="ECO:0000256" key="1">
    <source>
        <dbReference type="SAM" id="MobiDB-lite"/>
    </source>
</evidence>
<reference evidence="4" key="1">
    <citation type="journal article" date="2019" name="Int. J. Syst. Evol. Microbiol.">
        <title>The Global Catalogue of Microorganisms (GCM) 10K type strain sequencing project: providing services to taxonomists for standard genome sequencing and annotation.</title>
        <authorList>
            <consortium name="The Broad Institute Genomics Platform"/>
            <consortium name="The Broad Institute Genome Sequencing Center for Infectious Disease"/>
            <person name="Wu L."/>
            <person name="Ma J."/>
        </authorList>
    </citation>
    <scope>NUCLEOTIDE SEQUENCE [LARGE SCALE GENOMIC DNA]</scope>
    <source>
        <strain evidence="4">2902at01</strain>
    </source>
</reference>
<name>A0ABV8KWP3_9ACTN</name>
<dbReference type="RefSeq" id="WP_377553049.1">
    <property type="nucleotide sequence ID" value="NZ_JBHSBN010000045.1"/>
</dbReference>
<feature type="transmembrane region" description="Helical" evidence="2">
    <location>
        <begin position="53"/>
        <end position="70"/>
    </location>
</feature>
<evidence type="ECO:0000313" key="4">
    <source>
        <dbReference type="Proteomes" id="UP001595868"/>
    </source>
</evidence>
<organism evidence="3 4">
    <name type="scientific">Micromonospora zhanjiangensis</name>
    <dbReference type="NCBI Taxonomy" id="1522057"/>
    <lineage>
        <taxon>Bacteria</taxon>
        <taxon>Bacillati</taxon>
        <taxon>Actinomycetota</taxon>
        <taxon>Actinomycetes</taxon>
        <taxon>Micromonosporales</taxon>
        <taxon>Micromonosporaceae</taxon>
        <taxon>Micromonospora</taxon>
    </lineage>
</organism>
<proteinExistence type="predicted"/>
<dbReference type="Proteomes" id="UP001595868">
    <property type="component" value="Unassembled WGS sequence"/>
</dbReference>
<protein>
    <recommendedName>
        <fullName evidence="5">Restriction endonuclease</fullName>
    </recommendedName>
</protein>
<keyword evidence="2" id="KW-0472">Membrane</keyword>
<evidence type="ECO:0008006" key="5">
    <source>
        <dbReference type="Google" id="ProtNLM"/>
    </source>
</evidence>
<evidence type="ECO:0000256" key="2">
    <source>
        <dbReference type="SAM" id="Phobius"/>
    </source>
</evidence>
<feature type="region of interest" description="Disordered" evidence="1">
    <location>
        <begin position="1"/>
        <end position="21"/>
    </location>
</feature>
<dbReference type="EMBL" id="JBHSBN010000045">
    <property type="protein sequence ID" value="MFC4110544.1"/>
    <property type="molecule type" value="Genomic_DNA"/>
</dbReference>
<sequence>MTERPPTDGLTNSPEDRFEPEPLGRWERLGASALGLVGAAGGGWAVFATDNQAGSAVLVVIGAAFLLMGVQGTPLIRVGSAESGVELERRRRRVEKAIEQARQEESPEVAAGIVEAASIIEPQIFRSAAHYRSELYASKVGVALQTSGAAIERYLFDQGPDFVATTGMGTANVEVKYRERGPLRMRDIQQLEKYSRGAHGLLIVTNAPLSPEVESYNADEDNRHIEAVSWNGERDNGIVMRALMRVAAAGGSRSAN</sequence>